<dbReference type="AlphaFoldDB" id="A0A1W0WPI5"/>
<reference evidence="2" key="1">
    <citation type="submission" date="2017-01" db="EMBL/GenBank/DDBJ databases">
        <title>Comparative genomics of anhydrobiosis in the tardigrade Hypsibius dujardini.</title>
        <authorList>
            <person name="Yoshida Y."/>
            <person name="Koutsovoulos G."/>
            <person name="Laetsch D."/>
            <person name="Stevens L."/>
            <person name="Kumar S."/>
            <person name="Horikawa D."/>
            <person name="Ishino K."/>
            <person name="Komine S."/>
            <person name="Tomita M."/>
            <person name="Blaxter M."/>
            <person name="Arakawa K."/>
        </authorList>
    </citation>
    <scope>NUCLEOTIDE SEQUENCE [LARGE SCALE GENOMIC DNA]</scope>
    <source>
        <strain evidence="2">Z151</strain>
    </source>
</reference>
<proteinExistence type="predicted"/>
<gene>
    <name evidence="1" type="ORF">BV898_08915</name>
</gene>
<evidence type="ECO:0000313" key="2">
    <source>
        <dbReference type="Proteomes" id="UP000192578"/>
    </source>
</evidence>
<dbReference type="EMBL" id="MTYJ01000067">
    <property type="protein sequence ID" value="OQV17053.1"/>
    <property type="molecule type" value="Genomic_DNA"/>
</dbReference>
<accession>A0A1W0WPI5</accession>
<dbReference type="OrthoDB" id="10668309at2759"/>
<name>A0A1W0WPI5_HYPEX</name>
<dbReference type="Proteomes" id="UP000192578">
    <property type="component" value="Unassembled WGS sequence"/>
</dbReference>
<sequence length="396" mass="43025">MPDRRQRSPVPAKTLQLQGRIFEQDPALIALATPAGQHLDAKSHRLPCTVVANNPSGTCPFISGGTAICSAVGNSSLKCSCQINHKGWHHPRLLAGSALLVHATIGLCCKSSADCGMAPSLMNPDDKPFACLRPLGNEPFGTCGCPVGTQWDAVSLRRGWRRETPQFDIDGQGVCKCKDKFEETGPTPHDRCIPKATTPFAEAECDTNDDCIKLPGTNCRTQTSGASAGKRLCNCKDDFEQDPALIALATPAGPALDAKHYYSFPFNAINRCDVYGQTVGTTPDTFCGGRQATLRDQGLLREVNVSPEMCLRRHTDTANCCGNSHLPRSHRNSMYPSCQQSIRNLPIHIGWYCICSAVGNSSLKCSCQINPTRVAPSRLRRQCTHLCTKLNRQFVL</sequence>
<evidence type="ECO:0000313" key="1">
    <source>
        <dbReference type="EMBL" id="OQV17053.1"/>
    </source>
</evidence>
<organism evidence="1 2">
    <name type="scientific">Hypsibius exemplaris</name>
    <name type="common">Freshwater tardigrade</name>
    <dbReference type="NCBI Taxonomy" id="2072580"/>
    <lineage>
        <taxon>Eukaryota</taxon>
        <taxon>Metazoa</taxon>
        <taxon>Ecdysozoa</taxon>
        <taxon>Tardigrada</taxon>
        <taxon>Eutardigrada</taxon>
        <taxon>Parachela</taxon>
        <taxon>Hypsibioidea</taxon>
        <taxon>Hypsibiidae</taxon>
        <taxon>Hypsibius</taxon>
    </lineage>
</organism>
<comment type="caution">
    <text evidence="1">The sequence shown here is derived from an EMBL/GenBank/DDBJ whole genome shotgun (WGS) entry which is preliminary data.</text>
</comment>
<keyword evidence="2" id="KW-1185">Reference proteome</keyword>
<protein>
    <submittedName>
        <fullName evidence="1">Uncharacterized protein</fullName>
    </submittedName>
</protein>